<sequence length="244" mass="25887">MAMPIPRWAQTLTVALVATCAAGLATVAAREPAAEEPLAERVATIAAAVESYWRGVFRAAEIPYDPAAAVLYAEREVTDCGPATENSKAFYCPRDDRIYLADGFFAEAVVPYGEAGLIQVIAHEWGHHVQAQLGVKDDADRRAATDGGKTYDLIWELQADCLSGTYAAAADRRGDLAPRDIDGAIRLLYDEGGDPEGFGPGARGAHGTGAQRVRLFLQGYFGGDGLTGCGNLKPDGGTTDQPER</sequence>
<dbReference type="Pfam" id="PF04228">
    <property type="entry name" value="Zn_peptidase"/>
    <property type="match status" value="1"/>
</dbReference>
<organism evidence="6">
    <name type="scientific">uncultured Thermomicrobiales bacterium</name>
    <dbReference type="NCBI Taxonomy" id="1645740"/>
    <lineage>
        <taxon>Bacteria</taxon>
        <taxon>Pseudomonadati</taxon>
        <taxon>Thermomicrobiota</taxon>
        <taxon>Thermomicrobia</taxon>
        <taxon>Thermomicrobiales</taxon>
        <taxon>environmental samples</taxon>
    </lineage>
</organism>
<dbReference type="PANTHER" id="PTHR30168:SF0">
    <property type="entry name" value="INNER MEMBRANE PROTEIN"/>
    <property type="match status" value="1"/>
</dbReference>
<proteinExistence type="predicted"/>
<comment type="subcellular location">
    <subcellularLocation>
        <location evidence="1">Membrane</location>
        <topology evidence="1">Single-pass membrane protein</topology>
    </subcellularLocation>
</comment>
<evidence type="ECO:0000256" key="3">
    <source>
        <dbReference type="ARBA" id="ARBA00022989"/>
    </source>
</evidence>
<dbReference type="AlphaFoldDB" id="A0A6J4U6A4"/>
<dbReference type="EMBL" id="CADCWE010000126">
    <property type="protein sequence ID" value="CAA9541745.1"/>
    <property type="molecule type" value="Genomic_DNA"/>
</dbReference>
<keyword evidence="2" id="KW-0812">Transmembrane</keyword>
<evidence type="ECO:0000313" key="6">
    <source>
        <dbReference type="EMBL" id="CAA9541745.1"/>
    </source>
</evidence>
<evidence type="ECO:0000256" key="4">
    <source>
        <dbReference type="ARBA" id="ARBA00023136"/>
    </source>
</evidence>
<dbReference type="GO" id="GO:0016020">
    <property type="term" value="C:membrane"/>
    <property type="evidence" value="ECO:0007669"/>
    <property type="project" value="UniProtKB-SubCell"/>
</dbReference>
<name>A0A6J4U6A4_9BACT</name>
<keyword evidence="4" id="KW-0472">Membrane</keyword>
<evidence type="ECO:0008006" key="7">
    <source>
        <dbReference type="Google" id="ProtNLM"/>
    </source>
</evidence>
<reference evidence="6" key="1">
    <citation type="submission" date="2020-02" db="EMBL/GenBank/DDBJ databases">
        <authorList>
            <person name="Meier V. D."/>
        </authorList>
    </citation>
    <scope>NUCLEOTIDE SEQUENCE</scope>
    <source>
        <strain evidence="6">AVDCRST_MAG73</strain>
    </source>
</reference>
<evidence type="ECO:0000256" key="2">
    <source>
        <dbReference type="ARBA" id="ARBA00022692"/>
    </source>
</evidence>
<evidence type="ECO:0000256" key="5">
    <source>
        <dbReference type="SAM" id="SignalP"/>
    </source>
</evidence>
<gene>
    <name evidence="6" type="ORF">AVDCRST_MAG73-2006</name>
</gene>
<protein>
    <recommendedName>
        <fullName evidence="7">YpfJ protein, zinc metalloprotease superfamily</fullName>
    </recommendedName>
</protein>
<accession>A0A6J4U6A4</accession>
<keyword evidence="3" id="KW-1133">Transmembrane helix</keyword>
<dbReference type="InterPro" id="IPR007343">
    <property type="entry name" value="Uncharacterised_pept_Zn_put"/>
</dbReference>
<dbReference type="PANTHER" id="PTHR30168">
    <property type="entry name" value="PUTATIVE MEMBRANE PROTEIN YPFJ"/>
    <property type="match status" value="1"/>
</dbReference>
<feature type="chain" id="PRO_5026786213" description="YpfJ protein, zinc metalloprotease superfamily" evidence="5">
    <location>
        <begin position="26"/>
        <end position="244"/>
    </location>
</feature>
<feature type="signal peptide" evidence="5">
    <location>
        <begin position="1"/>
        <end position="25"/>
    </location>
</feature>
<evidence type="ECO:0000256" key="1">
    <source>
        <dbReference type="ARBA" id="ARBA00004167"/>
    </source>
</evidence>
<keyword evidence="5" id="KW-0732">Signal</keyword>